<gene>
    <name evidence="4" type="ORF">HOLleu_01827</name>
</gene>
<evidence type="ECO:0000256" key="1">
    <source>
        <dbReference type="PROSITE-ProRule" id="PRU00024"/>
    </source>
</evidence>
<dbReference type="GO" id="GO:0061630">
    <property type="term" value="F:ubiquitin protein ligase activity"/>
    <property type="evidence" value="ECO:0007669"/>
    <property type="project" value="TreeGrafter"/>
</dbReference>
<dbReference type="InterPro" id="IPR047153">
    <property type="entry name" value="TRIM45/56/19-like"/>
</dbReference>
<evidence type="ECO:0000313" key="5">
    <source>
        <dbReference type="Proteomes" id="UP001152320"/>
    </source>
</evidence>
<sequence>MGFCGKHNDIECRFFCNTCGIPVCHVCMERGDHVISKHDCIPVTQYCETKSNKIRTVLEEATKHKIRYDKINSKWDMHLSGIVGEFDKIKNEILLTKQHLLQQLDLDEQLQLKAAEIEKAKLETAVKFVQCSHAQTFSGVYQQLNDKCQFLLRNPSSHKSEDKEAVFEECQKLSNKLHQSLTNFEEENLFGINVAFVPSQVCSLGEVVVPRDARCLTGSALESSNPKVSEEPTRKRKERDSDTIAMSIKKTNVERSAGEDDPSSNQIRNSSTSNTESKLSSQDSTTKSAPAAETKRSNQDGAITSASSTNLTQSYEDSNVKGTVDADSKQVNCDGRTSMSATPSQINPRQFPIIIPLGTSLPDFSPRGMLPTGNAFHWGGQTRAMLPTGNVSTGNAFHWGGQAGGMLPTGNVPQGEYLRGMFPAGNAPHGGYFPWRMPPRW</sequence>
<dbReference type="CDD" id="cd19756">
    <property type="entry name" value="Bbox2"/>
    <property type="match status" value="1"/>
</dbReference>
<dbReference type="PANTHER" id="PTHR25462:SF296">
    <property type="entry name" value="MEIOTIC P26, ISOFORM F"/>
    <property type="match status" value="1"/>
</dbReference>
<feature type="compositionally biased region" description="Polar residues" evidence="2">
    <location>
        <begin position="299"/>
        <end position="321"/>
    </location>
</feature>
<dbReference type="PROSITE" id="PS50119">
    <property type="entry name" value="ZF_BBOX"/>
    <property type="match status" value="1"/>
</dbReference>
<keyword evidence="5" id="KW-1185">Reference proteome</keyword>
<keyword evidence="1" id="KW-0479">Metal-binding</keyword>
<dbReference type="InterPro" id="IPR000315">
    <property type="entry name" value="Znf_B-box"/>
</dbReference>
<dbReference type="PANTHER" id="PTHR25462">
    <property type="entry name" value="BONUS, ISOFORM C-RELATED"/>
    <property type="match status" value="1"/>
</dbReference>
<dbReference type="GO" id="GO:0005654">
    <property type="term" value="C:nucleoplasm"/>
    <property type="evidence" value="ECO:0007669"/>
    <property type="project" value="TreeGrafter"/>
</dbReference>
<dbReference type="GO" id="GO:0008270">
    <property type="term" value="F:zinc ion binding"/>
    <property type="evidence" value="ECO:0007669"/>
    <property type="project" value="UniProtKB-KW"/>
</dbReference>
<dbReference type="Proteomes" id="UP001152320">
    <property type="component" value="Chromosome 1"/>
</dbReference>
<dbReference type="Gene3D" id="3.30.160.60">
    <property type="entry name" value="Classic Zinc Finger"/>
    <property type="match status" value="1"/>
</dbReference>
<feature type="compositionally biased region" description="Polar residues" evidence="2">
    <location>
        <begin position="329"/>
        <end position="346"/>
    </location>
</feature>
<proteinExistence type="predicted"/>
<reference evidence="4" key="1">
    <citation type="submission" date="2021-10" db="EMBL/GenBank/DDBJ databases">
        <title>Tropical sea cucumber genome reveals ecological adaptation and Cuvierian tubules defense mechanism.</title>
        <authorList>
            <person name="Chen T."/>
        </authorList>
    </citation>
    <scope>NUCLEOTIDE SEQUENCE</scope>
    <source>
        <strain evidence="4">Nanhai2018</strain>
        <tissue evidence="4">Muscle</tissue>
    </source>
</reference>
<feature type="compositionally biased region" description="Low complexity" evidence="2">
    <location>
        <begin position="269"/>
        <end position="281"/>
    </location>
</feature>
<keyword evidence="1" id="KW-0863">Zinc-finger</keyword>
<feature type="compositionally biased region" description="Basic and acidic residues" evidence="2">
    <location>
        <begin position="228"/>
        <end position="242"/>
    </location>
</feature>
<organism evidence="4 5">
    <name type="scientific">Holothuria leucospilota</name>
    <name type="common">Black long sea cucumber</name>
    <name type="synonym">Mertensiothuria leucospilota</name>
    <dbReference type="NCBI Taxonomy" id="206669"/>
    <lineage>
        <taxon>Eukaryota</taxon>
        <taxon>Metazoa</taxon>
        <taxon>Echinodermata</taxon>
        <taxon>Eleutherozoa</taxon>
        <taxon>Echinozoa</taxon>
        <taxon>Holothuroidea</taxon>
        <taxon>Aspidochirotacea</taxon>
        <taxon>Aspidochirotida</taxon>
        <taxon>Holothuriidae</taxon>
        <taxon>Holothuria</taxon>
    </lineage>
</organism>
<comment type="caution">
    <text evidence="4">The sequence shown here is derived from an EMBL/GenBank/DDBJ whole genome shotgun (WGS) entry which is preliminary data.</text>
</comment>
<name>A0A9Q1HJF8_HOLLE</name>
<protein>
    <recommendedName>
        <fullName evidence="3">B box-type domain-containing protein</fullName>
    </recommendedName>
</protein>
<feature type="region of interest" description="Disordered" evidence="2">
    <location>
        <begin position="221"/>
        <end position="346"/>
    </location>
</feature>
<accession>A0A9Q1HJF8</accession>
<dbReference type="SUPFAM" id="SSF57845">
    <property type="entry name" value="B-box zinc-binding domain"/>
    <property type="match status" value="1"/>
</dbReference>
<dbReference type="AlphaFoldDB" id="A0A9Q1HJF8"/>
<keyword evidence="1" id="KW-0862">Zinc</keyword>
<dbReference type="Pfam" id="PF00643">
    <property type="entry name" value="zf-B_box"/>
    <property type="match status" value="1"/>
</dbReference>
<feature type="domain" description="B box-type" evidence="3">
    <location>
        <begin position="1"/>
        <end position="43"/>
    </location>
</feature>
<evidence type="ECO:0000313" key="4">
    <source>
        <dbReference type="EMBL" id="KAJ8049199.1"/>
    </source>
</evidence>
<evidence type="ECO:0000256" key="2">
    <source>
        <dbReference type="SAM" id="MobiDB-lite"/>
    </source>
</evidence>
<evidence type="ECO:0000259" key="3">
    <source>
        <dbReference type="PROSITE" id="PS50119"/>
    </source>
</evidence>
<dbReference type="EMBL" id="JAIZAY010000001">
    <property type="protein sequence ID" value="KAJ8049199.1"/>
    <property type="molecule type" value="Genomic_DNA"/>
</dbReference>